<dbReference type="InterPro" id="IPR010343">
    <property type="entry name" value="ArAE_1"/>
</dbReference>
<evidence type="ECO:0000256" key="3">
    <source>
        <dbReference type="ARBA" id="ARBA00022692"/>
    </source>
</evidence>
<accession>F4CYJ0</accession>
<dbReference type="Proteomes" id="UP000007809">
    <property type="component" value="Chromosome"/>
</dbReference>
<evidence type="ECO:0000256" key="1">
    <source>
        <dbReference type="ARBA" id="ARBA00004651"/>
    </source>
</evidence>
<dbReference type="eggNOG" id="COG4129">
    <property type="taxonomic scope" value="Bacteria"/>
</dbReference>
<sequence length="388" mass="41473">MAKTTLAATLAYALADWFGTSSGPVLAPLTALLVVQVTMYQTVTQSLQRIASVLGGVLVAVAVARVVGLSWWSLGGVVAISLLLGRLLRLGPQLLELPISAMLVLAVGGAPAVASSRIYETLIGASVGVLVNLLIAPPLYLQPAGSALGELADRIAGFMTALAAALRSSWSRADADRWLDEARALGREVLADRTLARAEESARLNPRAARTRAEQPRLRTALTGLDRCYLSLRELCRALLDRTYFVPPEEETTAYDDDVRAALADFLDAASDAVRAVGRFASATEPVRPEDVGIETHLAELLRRRNQLSELLRVDPYTDPDAWEQHGALLASVDRLRVEVEAAARPPGHSWHPPALTERQREPCGDCVGTGGGGSLRPPKADQSATSR</sequence>
<keyword evidence="9" id="KW-1185">Reference proteome</keyword>
<evidence type="ECO:0000256" key="7">
    <source>
        <dbReference type="SAM" id="Phobius"/>
    </source>
</evidence>
<keyword evidence="5 7" id="KW-0472">Membrane</keyword>
<organism evidence="8 9">
    <name type="scientific">Pseudonocardia dioxanivorans (strain ATCC 55486 / DSM 44775 / JCM 13855 / CB1190)</name>
    <dbReference type="NCBI Taxonomy" id="675635"/>
    <lineage>
        <taxon>Bacteria</taxon>
        <taxon>Bacillati</taxon>
        <taxon>Actinomycetota</taxon>
        <taxon>Actinomycetes</taxon>
        <taxon>Pseudonocardiales</taxon>
        <taxon>Pseudonocardiaceae</taxon>
        <taxon>Pseudonocardia</taxon>
    </lineage>
</organism>
<keyword evidence="2" id="KW-1003">Cell membrane</keyword>
<evidence type="ECO:0000313" key="8">
    <source>
        <dbReference type="EMBL" id="AEA25630.1"/>
    </source>
</evidence>
<evidence type="ECO:0000256" key="5">
    <source>
        <dbReference type="ARBA" id="ARBA00023136"/>
    </source>
</evidence>
<keyword evidence="4 7" id="KW-1133">Transmembrane helix</keyword>
<feature type="region of interest" description="Disordered" evidence="6">
    <location>
        <begin position="344"/>
        <end position="388"/>
    </location>
</feature>
<evidence type="ECO:0000256" key="2">
    <source>
        <dbReference type="ARBA" id="ARBA00022475"/>
    </source>
</evidence>
<reference evidence="8 9" key="1">
    <citation type="journal article" date="2011" name="J. Bacteriol.">
        <title>Genome sequence of the 1,4-dioxane-degrading Pseudonocardia dioxanivorans strain CB1190.</title>
        <authorList>
            <person name="Sales C.M."/>
            <person name="Mahendra S."/>
            <person name="Grostern A."/>
            <person name="Parales R.E."/>
            <person name="Goodwin L.A."/>
            <person name="Woyke T."/>
            <person name="Nolan M."/>
            <person name="Lapidus A."/>
            <person name="Chertkov O."/>
            <person name="Ovchinnikova G."/>
            <person name="Sczyrba A."/>
            <person name="Alvarez-Cohen L."/>
        </authorList>
    </citation>
    <scope>NUCLEOTIDE SEQUENCE [LARGE SCALE GENOMIC DNA]</scope>
    <source>
        <strain evidence="9">ATCC 55486 / DSM 44775 / JCM 13855 / CB1190</strain>
    </source>
</reference>
<comment type="subcellular location">
    <subcellularLocation>
        <location evidence="1">Cell membrane</location>
        <topology evidence="1">Multi-pass membrane protein</topology>
    </subcellularLocation>
</comment>
<evidence type="ECO:0000256" key="6">
    <source>
        <dbReference type="SAM" id="MobiDB-lite"/>
    </source>
</evidence>
<protein>
    <recommendedName>
        <fullName evidence="10">Integral membrane protein</fullName>
    </recommendedName>
</protein>
<dbReference type="HOGENOM" id="CLU_037626_1_0_11"/>
<dbReference type="AlphaFoldDB" id="F4CYJ0"/>
<dbReference type="RefSeq" id="WP_013675550.1">
    <property type="nucleotide sequence ID" value="NC_015312.1"/>
</dbReference>
<evidence type="ECO:0000256" key="4">
    <source>
        <dbReference type="ARBA" id="ARBA00022989"/>
    </source>
</evidence>
<evidence type="ECO:0008006" key="10">
    <source>
        <dbReference type="Google" id="ProtNLM"/>
    </source>
</evidence>
<feature type="transmembrane region" description="Helical" evidence="7">
    <location>
        <begin position="121"/>
        <end position="141"/>
    </location>
</feature>
<gene>
    <name evidence="8" type="ordered locus">Psed_3442</name>
</gene>
<dbReference type="Pfam" id="PF06081">
    <property type="entry name" value="ArAE_1"/>
    <property type="match status" value="1"/>
</dbReference>
<dbReference type="EMBL" id="CP002593">
    <property type="protein sequence ID" value="AEA25630.1"/>
    <property type="molecule type" value="Genomic_DNA"/>
</dbReference>
<feature type="transmembrane region" description="Helical" evidence="7">
    <location>
        <begin position="25"/>
        <end position="43"/>
    </location>
</feature>
<dbReference type="KEGG" id="pdx:Psed_3442"/>
<feature type="transmembrane region" description="Helical" evidence="7">
    <location>
        <begin position="94"/>
        <end position="114"/>
    </location>
</feature>
<feature type="transmembrane region" description="Helical" evidence="7">
    <location>
        <begin position="50"/>
        <end position="74"/>
    </location>
</feature>
<dbReference type="GO" id="GO:0005886">
    <property type="term" value="C:plasma membrane"/>
    <property type="evidence" value="ECO:0007669"/>
    <property type="project" value="UniProtKB-SubCell"/>
</dbReference>
<proteinExistence type="predicted"/>
<evidence type="ECO:0000313" key="9">
    <source>
        <dbReference type="Proteomes" id="UP000007809"/>
    </source>
</evidence>
<keyword evidence="3 7" id="KW-0812">Transmembrane</keyword>
<name>F4CYJ0_PSEUX</name>